<name>A0A4Q9QFG2_9GAMM</name>
<dbReference type="AlphaFoldDB" id="A0A4Q9QFG2"/>
<dbReference type="EMBL" id="QJUI01000030">
    <property type="protein sequence ID" value="TBU72003.1"/>
    <property type="molecule type" value="Genomic_DNA"/>
</dbReference>
<dbReference type="GO" id="GO:0050097">
    <property type="term" value="F:methylaspartate mutase activity"/>
    <property type="evidence" value="ECO:0007669"/>
    <property type="project" value="InterPro"/>
</dbReference>
<dbReference type="Gene3D" id="3.20.20.240">
    <property type="entry name" value="Methylmalonyl-CoA mutase"/>
    <property type="match status" value="1"/>
</dbReference>
<dbReference type="InterPro" id="IPR016176">
    <property type="entry name" value="Cbl-dep_enz_cat"/>
</dbReference>
<dbReference type="Proteomes" id="UP000292302">
    <property type="component" value="Unassembled WGS sequence"/>
</dbReference>
<proteinExistence type="predicted"/>
<evidence type="ECO:0000313" key="4">
    <source>
        <dbReference type="EMBL" id="TBU72003.1"/>
    </source>
</evidence>
<accession>A0A4Q9QFG2</accession>
<dbReference type="InterPro" id="IPR006396">
    <property type="entry name" value="Glu_mut_E"/>
</dbReference>
<organism evidence="4 5">
    <name type="scientific">Phytopseudomonas daroniae</name>
    <dbReference type="NCBI Taxonomy" id="2487519"/>
    <lineage>
        <taxon>Bacteria</taxon>
        <taxon>Pseudomonadati</taxon>
        <taxon>Pseudomonadota</taxon>
        <taxon>Gammaproteobacteria</taxon>
        <taxon>Pseudomonadales</taxon>
        <taxon>Pseudomonadaceae</taxon>
        <taxon>Phytopseudomonas</taxon>
    </lineage>
</organism>
<evidence type="ECO:0000313" key="5">
    <source>
        <dbReference type="Proteomes" id="UP000292302"/>
    </source>
</evidence>
<reference evidence="4 5" key="1">
    <citation type="submission" date="2018-06" db="EMBL/GenBank/DDBJ databases">
        <title>Three novel Pseudomonas species isolated from symptomatic oak.</title>
        <authorList>
            <person name="Bueno-Gonzalez V."/>
            <person name="Brady C."/>
        </authorList>
    </citation>
    <scope>NUCLEOTIDE SEQUENCE [LARGE SCALE GENOMIC DNA]</scope>
    <source>
        <strain evidence="4 5">P9A</strain>
    </source>
</reference>
<protein>
    <submittedName>
        <fullName evidence="4">Methylaspartate mutase</fullName>
    </submittedName>
</protein>
<keyword evidence="3" id="KW-0170">Cobalt</keyword>
<dbReference type="OrthoDB" id="5332339at2"/>
<evidence type="ECO:0000256" key="3">
    <source>
        <dbReference type="ARBA" id="ARBA00023285"/>
    </source>
</evidence>
<comment type="caution">
    <text evidence="4">The sequence shown here is derived from an EMBL/GenBank/DDBJ whole genome shotgun (WGS) entry which is preliminary data.</text>
</comment>
<gene>
    <name evidence="4" type="ORF">DNK06_23030</name>
</gene>
<keyword evidence="5" id="KW-1185">Reference proteome</keyword>
<dbReference type="SUPFAM" id="SSF51703">
    <property type="entry name" value="Cobalamin (vitamin B12)-dependent enzymes"/>
    <property type="match status" value="1"/>
</dbReference>
<dbReference type="GO" id="GO:0019670">
    <property type="term" value="P:anaerobic L-glutamate catabolic process"/>
    <property type="evidence" value="ECO:0007669"/>
    <property type="project" value="InterPro"/>
</dbReference>
<evidence type="ECO:0000256" key="2">
    <source>
        <dbReference type="ARBA" id="ARBA00023235"/>
    </source>
</evidence>
<keyword evidence="1" id="KW-0846">Cobalamin</keyword>
<evidence type="ECO:0000256" key="1">
    <source>
        <dbReference type="ARBA" id="ARBA00022628"/>
    </source>
</evidence>
<dbReference type="RefSeq" id="WP_131182295.1">
    <property type="nucleotide sequence ID" value="NZ_QJUI01000030.1"/>
</dbReference>
<keyword evidence="2" id="KW-0413">Isomerase</keyword>
<sequence>MHDFNAYVLDRYALSGPVLQPRMGFSSRSRMQAGLKATAGSHANTVCTITLDAFTRVNDLDAAQRAIDNGAMLHGYPIVNHPVAETREMLGRIRDIYNVPVQIRHGSPDPVHIFRRMTEVGLAATEGGPVSYCLPYSRTPLRDAFSHWRSACEVLSQGVEHSHIESFAGCMMGQMCDPAVLVALNVLEGLFLREHGISTLSFSYAQGISPMQDLAALSALKKLVGERFTPGSYHFVAYVFMGFFPRTIGGFCRITQDALSVVRAAGVHRVIVKTPVESRRIPRIEENIAALEYAEYCLRTGGVLSEVPFDYDEHNRILDKATKLISGTLVLDSNISEAILSAFDCGLLSIPYCLHPDNKRGSGTVLTPNNYYLGFQGGQVENAFSFLSALRQNIRTYDIVI</sequence>
<dbReference type="GO" id="GO:0031419">
    <property type="term" value="F:cobalamin binding"/>
    <property type="evidence" value="ECO:0007669"/>
    <property type="project" value="UniProtKB-KW"/>
</dbReference>
<dbReference type="Pfam" id="PF06368">
    <property type="entry name" value="Met_asp_mut_E"/>
    <property type="match status" value="1"/>
</dbReference>